<feature type="region of interest" description="Disordered" evidence="9">
    <location>
        <begin position="602"/>
        <end position="641"/>
    </location>
</feature>
<evidence type="ECO:0000259" key="11">
    <source>
        <dbReference type="PROSITE" id="PS51192"/>
    </source>
</evidence>
<organism evidence="13 14">
    <name type="scientific">Allomyces macrogynus (strain ATCC 38327)</name>
    <name type="common">Allomyces javanicus var. macrogynus</name>
    <dbReference type="NCBI Taxonomy" id="578462"/>
    <lineage>
        <taxon>Eukaryota</taxon>
        <taxon>Fungi</taxon>
        <taxon>Fungi incertae sedis</taxon>
        <taxon>Blastocladiomycota</taxon>
        <taxon>Blastocladiomycetes</taxon>
        <taxon>Blastocladiales</taxon>
        <taxon>Blastocladiaceae</taxon>
        <taxon>Allomyces</taxon>
    </lineage>
</organism>
<dbReference type="GO" id="GO:0003677">
    <property type="term" value="F:DNA binding"/>
    <property type="evidence" value="ECO:0007669"/>
    <property type="project" value="UniProtKB-KW"/>
</dbReference>
<reference evidence="14" key="2">
    <citation type="submission" date="2009-11" db="EMBL/GenBank/DDBJ databases">
        <title>The Genome Sequence of Allomyces macrogynus strain ATCC 38327.</title>
        <authorList>
            <consortium name="The Broad Institute Genome Sequencing Platform"/>
            <person name="Russ C."/>
            <person name="Cuomo C."/>
            <person name="Shea T."/>
            <person name="Young S.K."/>
            <person name="Zeng Q."/>
            <person name="Koehrsen M."/>
            <person name="Haas B."/>
            <person name="Borodovsky M."/>
            <person name="Guigo R."/>
            <person name="Alvarado L."/>
            <person name="Berlin A."/>
            <person name="Borenstein D."/>
            <person name="Chen Z."/>
            <person name="Engels R."/>
            <person name="Freedman E."/>
            <person name="Gellesch M."/>
            <person name="Goldberg J."/>
            <person name="Griggs A."/>
            <person name="Gujja S."/>
            <person name="Heiman D."/>
            <person name="Hepburn T."/>
            <person name="Howarth C."/>
            <person name="Jen D."/>
            <person name="Larson L."/>
            <person name="Lewis B."/>
            <person name="Mehta T."/>
            <person name="Park D."/>
            <person name="Pearson M."/>
            <person name="Roberts A."/>
            <person name="Saif S."/>
            <person name="Shenoy N."/>
            <person name="Sisk P."/>
            <person name="Stolte C."/>
            <person name="Sykes S."/>
            <person name="Walk T."/>
            <person name="White J."/>
            <person name="Yandava C."/>
            <person name="Burger G."/>
            <person name="Gray M.W."/>
            <person name="Holland P.W.H."/>
            <person name="King N."/>
            <person name="Lang F.B.F."/>
            <person name="Roger A.J."/>
            <person name="Ruiz-Trillo I."/>
            <person name="Lander E."/>
            <person name="Nusbaum C."/>
        </authorList>
    </citation>
    <scope>NUCLEOTIDE SEQUENCE [LARGE SCALE GENOMIC DNA]</scope>
    <source>
        <strain evidence="14">ATCC 38327</strain>
    </source>
</reference>
<dbReference type="PROSITE" id="PS51192">
    <property type="entry name" value="HELICASE_ATP_BIND_1"/>
    <property type="match status" value="1"/>
</dbReference>
<feature type="domain" description="Helicase C-terminal" evidence="12">
    <location>
        <begin position="1317"/>
        <end position="1463"/>
    </location>
</feature>
<evidence type="ECO:0000256" key="1">
    <source>
        <dbReference type="ARBA" id="ARBA00004123"/>
    </source>
</evidence>
<dbReference type="SUPFAM" id="SSF52540">
    <property type="entry name" value="P-loop containing nucleoside triphosphate hydrolases"/>
    <property type="match status" value="2"/>
</dbReference>
<dbReference type="InterPro" id="IPR044574">
    <property type="entry name" value="ARIP4-like"/>
</dbReference>
<reference evidence="13 14" key="1">
    <citation type="submission" date="2009-11" db="EMBL/GenBank/DDBJ databases">
        <title>Annotation of Allomyces macrogynus ATCC 38327.</title>
        <authorList>
            <consortium name="The Broad Institute Genome Sequencing Platform"/>
            <person name="Russ C."/>
            <person name="Cuomo C."/>
            <person name="Burger G."/>
            <person name="Gray M.W."/>
            <person name="Holland P.W.H."/>
            <person name="King N."/>
            <person name="Lang F.B.F."/>
            <person name="Roger A.J."/>
            <person name="Ruiz-Trillo I."/>
            <person name="Young S.K."/>
            <person name="Zeng Q."/>
            <person name="Gargeya S."/>
            <person name="Fitzgerald M."/>
            <person name="Haas B."/>
            <person name="Abouelleil A."/>
            <person name="Alvarado L."/>
            <person name="Arachchi H.M."/>
            <person name="Berlin A."/>
            <person name="Chapman S.B."/>
            <person name="Gearin G."/>
            <person name="Goldberg J."/>
            <person name="Griggs A."/>
            <person name="Gujja S."/>
            <person name="Hansen M."/>
            <person name="Heiman D."/>
            <person name="Howarth C."/>
            <person name="Larimer J."/>
            <person name="Lui A."/>
            <person name="MacDonald P.J.P."/>
            <person name="McCowen C."/>
            <person name="Montmayeur A."/>
            <person name="Murphy C."/>
            <person name="Neiman D."/>
            <person name="Pearson M."/>
            <person name="Priest M."/>
            <person name="Roberts A."/>
            <person name="Saif S."/>
            <person name="Shea T."/>
            <person name="Sisk P."/>
            <person name="Stolte C."/>
            <person name="Sykes S."/>
            <person name="Wortman J."/>
            <person name="Nusbaum C."/>
            <person name="Birren B."/>
        </authorList>
    </citation>
    <scope>NUCLEOTIDE SEQUENCE [LARGE SCALE GENOMIC DNA]</scope>
    <source>
        <strain evidence="13 14">ATCC 38327</strain>
    </source>
</reference>
<dbReference type="Proteomes" id="UP000054350">
    <property type="component" value="Unassembled WGS sequence"/>
</dbReference>
<keyword evidence="6" id="KW-0067">ATP-binding</keyword>
<evidence type="ECO:0000256" key="10">
    <source>
        <dbReference type="SAM" id="SignalP"/>
    </source>
</evidence>
<dbReference type="STRING" id="578462.A0A0L0TAX4"/>
<keyword evidence="7" id="KW-0238">DNA-binding</keyword>
<dbReference type="VEuPathDB" id="FungiDB:AMAG_16256"/>
<keyword evidence="14" id="KW-1185">Reference proteome</keyword>
<dbReference type="Pfam" id="PF00176">
    <property type="entry name" value="SNF2-rel_dom"/>
    <property type="match status" value="1"/>
</dbReference>
<dbReference type="eggNOG" id="KOG1015">
    <property type="taxonomic scope" value="Eukaryota"/>
</dbReference>
<evidence type="ECO:0000256" key="3">
    <source>
        <dbReference type="ARBA" id="ARBA00022741"/>
    </source>
</evidence>
<feature type="compositionally biased region" description="Acidic residues" evidence="9">
    <location>
        <begin position="444"/>
        <end position="468"/>
    </location>
</feature>
<evidence type="ECO:0008006" key="15">
    <source>
        <dbReference type="Google" id="ProtNLM"/>
    </source>
</evidence>
<keyword evidence="8" id="KW-0539">Nucleus</keyword>
<dbReference type="GO" id="GO:0005524">
    <property type="term" value="F:ATP binding"/>
    <property type="evidence" value="ECO:0007669"/>
    <property type="project" value="UniProtKB-KW"/>
</dbReference>
<evidence type="ECO:0000256" key="7">
    <source>
        <dbReference type="ARBA" id="ARBA00023125"/>
    </source>
</evidence>
<feature type="compositionally biased region" description="Pro residues" evidence="9">
    <location>
        <begin position="807"/>
        <end position="821"/>
    </location>
</feature>
<feature type="compositionally biased region" description="Basic and acidic residues" evidence="9">
    <location>
        <begin position="1866"/>
        <end position="1877"/>
    </location>
</feature>
<dbReference type="CDD" id="cd18793">
    <property type="entry name" value="SF2_C_SNF"/>
    <property type="match status" value="1"/>
</dbReference>
<feature type="chain" id="PRO_5005548226" description="Helicase ATP-binding domain-containing protein" evidence="10">
    <location>
        <begin position="24"/>
        <end position="1954"/>
    </location>
</feature>
<feature type="compositionally biased region" description="Polar residues" evidence="9">
    <location>
        <begin position="1727"/>
        <end position="1736"/>
    </location>
</feature>
<evidence type="ECO:0000256" key="9">
    <source>
        <dbReference type="SAM" id="MobiDB-lite"/>
    </source>
</evidence>
<evidence type="ECO:0000259" key="12">
    <source>
        <dbReference type="PROSITE" id="PS51194"/>
    </source>
</evidence>
<dbReference type="Gene3D" id="3.40.50.10810">
    <property type="entry name" value="Tandem AAA-ATPase domain"/>
    <property type="match status" value="1"/>
</dbReference>
<feature type="region of interest" description="Disordered" evidence="9">
    <location>
        <begin position="419"/>
        <end position="470"/>
    </location>
</feature>
<sequence length="1954" mass="210766">MRWRRTVMSFLMCFISFMARYRAATSHQSHFSILVSSSWPARIQGVSRPWPPNQLHDQHVATIATTTQTTLVCTSNSAQPTATPAMDAPPPPPGVAATASDGRAAPDAARPNPDPDHGASAPTLHHARYTFHADPRWRMLLSAAGPLLGIPAATRDRVLRDTRAYLPLDALDRLVERPRPDTQLPRLVVLFHSAGASARAGRVTAHWLAHEWNEVGDYVARDTVRAMVLSPARVESGTDEVWTRVDVQVVTIAPVAPVRGVDARAEAAVMRRVRRGVRAREAKREMHCEWDALEEVVDEMVRRAEDAGAVPEVELAVDLPAPPPTDANADGMDVDVAADHAQEPPPAAAASDHDRNADDADASDSDHDSALAAIPPSSAFADCLERLLRAHVLDDPLANVDVMAVLADPDDAGLGGLAVRANPNTADPDADPDAIPLGALGEGDSADDELDDDDDDSGMEDVDTDEDAPPLPAADALAIVHAYLRDRQAAWRRDQAPKIDTDRIVRTHARALAGMRRRIRMYQTERLPAMIEKVLEQRCTSEASLVAMCRALDVLVDDLCREQFYVAVIVDHAAAQKDGAAANAPPDAAQPAAAAVDDDAMDVDQDPDANADGDGDDPEWEDEIESDDAGAAETADDRDDLRDFIVSDDDDDELEDDDSASPPPLAVFERRSGAAQLRLMAHLQRAIDAYGSPPALYRAVRTYAALVARALPVPDTLGQWAPALFCLKVQFDAFRRARGGYAPLRDVWSEFYDEVKRGLVANLTVRRPKTDIRPSVPVVEVDLAAAASPVSPASPASLAAVEPANVPVPAPAPPPPAPEPTAPTMTPEVRRRRSSVRGTEGGREPRTVTPPAEPTVENAVAFGQHPGNRILLSSHNGKAIYLPAFLDTRLKPYQVEGVRFMWKRIHEDKTGAILAYAMGLGKTLQAITFIYTTFFYMTRVVPSVEDLRTRCVVIMAPKTVAPNWVTEFDKWIWPEYRNDVGLHVHLVNDVLIPRRVERIKQWARQGGVLILTYPMLTSLCGNEQTKDVVEKDVFGNASLWVFDEAHIFKNEKTQLSTLFHKHFANSPARRIGLTGTPLQNSLIEYYNLTTIVGENLGSREEFRDKCERPIMAGQNSDSTPAERKRAAYALEFLGEFLADIVLRRDNSLLKQDLPPLYEYVVYLDVTREQKALVRTFLQNRPSADMGVGSHLAMAKRFTQIFNHPTVFMRALRKPKVARAARRNSGNDGDDAADPCAAAAAAPAKRRVPMIVLDDEGDGYQFIDVDDLSDEEVDGTAAATAADAPPAENPLAWLDEYTAAHDLDAPTVSSKMDVCLALLEQFRSGPNKEKAIVFSQSVQSLEFLAAALRARAFHVCFLHGGTEDKTGSGKSPNSMRTTARPPVGPGVNLVAASRVIIFDFQWNPTSEEQAIGRAFRLGQTKPVVVYRLVVQDTFEHGMFKTQVKKSALAQQALDKITLPKLFSKREVNQYFRADRLNARFDPDMVMPRDAAVLAAAAPDDAVLQHVVHDLPWIVDVKNMDLFFAPQRIDLDDHLIHDARQQARRQRSSRARGAQVAPMAMEFPEELLTAGPPPPEQGIDEFDQDRALVEFNAVTLPHAAGPGRGRIAEVPAAAVPPPPPPRAMALELHELAASAAAAAGPSDATTGAQLPSGSRASEPAPTASWRVKERLAAALFNGSAVPAAPSTAAVGANVRTGTSAATPASPQPAANNGDRAAASSSTSANTATQQPGRPSESTPSPPPLYVQTASSSSPKQPLKAPVVPPVVPPAAPHVTAPPPPPAVTPPVAPPPRPRKPSLIPIPYSDGDPGLRLSRPASASGSTQAPALLAPSFAGRFNETTPQSSPPPVPVSVREVIVISDSEDEDVVETNKDGGKSNDHDSDDDDDDMLMEPDPPTPRSASPVAAAAAPERPAARPTVPNAPSFPTMVSSSSSSSSNSWGSATELLSSNLLRPTPP</sequence>
<dbReference type="InterPro" id="IPR001650">
    <property type="entry name" value="Helicase_C-like"/>
</dbReference>
<dbReference type="InterPro" id="IPR014001">
    <property type="entry name" value="Helicase_ATP-bd"/>
</dbReference>
<feature type="compositionally biased region" description="Low complexity" evidence="9">
    <location>
        <begin position="1848"/>
        <end position="1857"/>
    </location>
</feature>
<feature type="compositionally biased region" description="Low complexity" evidence="9">
    <location>
        <begin position="77"/>
        <end position="86"/>
    </location>
</feature>
<dbReference type="EMBL" id="GG745373">
    <property type="protein sequence ID" value="KNE71704.1"/>
    <property type="molecule type" value="Genomic_DNA"/>
</dbReference>
<keyword evidence="4" id="KW-0378">Hydrolase</keyword>
<feature type="signal peptide" evidence="10">
    <location>
        <begin position="1"/>
        <end position="23"/>
    </location>
</feature>
<comment type="similarity">
    <text evidence="2">Belongs to the SNF2/RAD54 helicase family.</text>
</comment>
<feature type="compositionally biased region" description="Basic and acidic residues" evidence="9">
    <location>
        <begin position="351"/>
        <end position="369"/>
    </location>
</feature>
<keyword evidence="5" id="KW-0347">Helicase</keyword>
<feature type="compositionally biased region" description="Acidic residues" evidence="9">
    <location>
        <begin position="1878"/>
        <end position="1888"/>
    </location>
</feature>
<evidence type="ECO:0000256" key="2">
    <source>
        <dbReference type="ARBA" id="ARBA00007025"/>
    </source>
</evidence>
<dbReference type="PANTHER" id="PTHR45797">
    <property type="entry name" value="RAD54-LIKE"/>
    <property type="match status" value="1"/>
</dbReference>
<evidence type="ECO:0000313" key="14">
    <source>
        <dbReference type="Proteomes" id="UP000054350"/>
    </source>
</evidence>
<feature type="compositionally biased region" description="Polar residues" evidence="9">
    <location>
        <begin position="1937"/>
        <end position="1954"/>
    </location>
</feature>
<gene>
    <name evidence="13" type="ORF">AMAG_16256</name>
</gene>
<feature type="region of interest" description="Disordered" evidence="9">
    <location>
        <begin position="77"/>
        <end position="122"/>
    </location>
</feature>
<feature type="region of interest" description="Disordered" evidence="9">
    <location>
        <begin position="1695"/>
        <end position="1954"/>
    </location>
</feature>
<keyword evidence="10" id="KW-0732">Signal</keyword>
<feature type="compositionally biased region" description="Low complexity" evidence="9">
    <location>
        <begin position="1695"/>
        <end position="1726"/>
    </location>
</feature>
<accession>A0A0L0TAX4</accession>
<evidence type="ECO:0000256" key="5">
    <source>
        <dbReference type="ARBA" id="ARBA00022806"/>
    </source>
</evidence>
<dbReference type="InterPro" id="IPR027417">
    <property type="entry name" value="P-loop_NTPase"/>
</dbReference>
<name>A0A0L0TAX4_ALLM3</name>
<evidence type="ECO:0000256" key="6">
    <source>
        <dbReference type="ARBA" id="ARBA00022840"/>
    </source>
</evidence>
<feature type="compositionally biased region" description="Low complexity" evidence="9">
    <location>
        <begin position="95"/>
        <end position="111"/>
    </location>
</feature>
<evidence type="ECO:0000256" key="8">
    <source>
        <dbReference type="ARBA" id="ARBA00023242"/>
    </source>
</evidence>
<feature type="compositionally biased region" description="Low complexity" evidence="9">
    <location>
        <begin position="1896"/>
        <end position="1916"/>
    </location>
</feature>
<dbReference type="Gene3D" id="3.40.50.300">
    <property type="entry name" value="P-loop containing nucleotide triphosphate hydrolases"/>
    <property type="match status" value="1"/>
</dbReference>
<dbReference type="PANTHER" id="PTHR45797:SF1">
    <property type="entry name" value="HELICASE ARIP4"/>
    <property type="match status" value="1"/>
</dbReference>
<dbReference type="InterPro" id="IPR056026">
    <property type="entry name" value="DUF7607"/>
</dbReference>
<dbReference type="InterPro" id="IPR049730">
    <property type="entry name" value="SNF2/RAD54-like_C"/>
</dbReference>
<feature type="compositionally biased region" description="Low complexity" evidence="9">
    <location>
        <begin position="1927"/>
        <end position="1936"/>
    </location>
</feature>
<dbReference type="GO" id="GO:0016887">
    <property type="term" value="F:ATP hydrolysis activity"/>
    <property type="evidence" value="ECO:0007669"/>
    <property type="project" value="InterPro"/>
</dbReference>
<dbReference type="InterPro" id="IPR000330">
    <property type="entry name" value="SNF2_N"/>
</dbReference>
<feature type="compositionally biased region" description="Low complexity" evidence="9">
    <location>
        <begin position="1634"/>
        <end position="1646"/>
    </location>
</feature>
<feature type="compositionally biased region" description="Polar residues" evidence="9">
    <location>
        <begin position="1367"/>
        <end position="1376"/>
    </location>
</feature>
<dbReference type="OrthoDB" id="2020972at2759"/>
<feature type="region of interest" description="Disordered" evidence="9">
    <location>
        <begin position="342"/>
        <end position="371"/>
    </location>
</feature>
<dbReference type="Pfam" id="PF24580">
    <property type="entry name" value="DUF7607"/>
    <property type="match status" value="1"/>
</dbReference>
<dbReference type="Pfam" id="PF00271">
    <property type="entry name" value="Helicase_C"/>
    <property type="match status" value="1"/>
</dbReference>
<protein>
    <recommendedName>
        <fullName evidence="15">Helicase ATP-binding domain-containing protein</fullName>
    </recommendedName>
</protein>
<dbReference type="GO" id="GO:0004386">
    <property type="term" value="F:helicase activity"/>
    <property type="evidence" value="ECO:0007669"/>
    <property type="project" value="UniProtKB-KW"/>
</dbReference>
<keyword evidence="3" id="KW-0547">Nucleotide-binding</keyword>
<feature type="domain" description="Helicase ATP-binding" evidence="11">
    <location>
        <begin position="903"/>
        <end position="1095"/>
    </location>
</feature>
<feature type="compositionally biased region" description="Acidic residues" evidence="9">
    <location>
        <begin position="602"/>
        <end position="638"/>
    </location>
</feature>
<feature type="compositionally biased region" description="Pro residues" evidence="9">
    <location>
        <begin position="1760"/>
        <end position="1789"/>
    </location>
</feature>
<dbReference type="PROSITE" id="PS51194">
    <property type="entry name" value="HELICASE_CTER"/>
    <property type="match status" value="1"/>
</dbReference>
<dbReference type="GO" id="GO:0005634">
    <property type="term" value="C:nucleus"/>
    <property type="evidence" value="ECO:0007669"/>
    <property type="project" value="UniProtKB-SubCell"/>
</dbReference>
<dbReference type="SMART" id="SM00487">
    <property type="entry name" value="DEXDc"/>
    <property type="match status" value="1"/>
</dbReference>
<comment type="subcellular location">
    <subcellularLocation>
        <location evidence="1">Nucleus</location>
    </subcellularLocation>
</comment>
<dbReference type="SMART" id="SM00490">
    <property type="entry name" value="HELICc"/>
    <property type="match status" value="1"/>
</dbReference>
<feature type="region of interest" description="Disordered" evidence="9">
    <location>
        <begin position="1634"/>
        <end position="1661"/>
    </location>
</feature>
<proteinExistence type="inferred from homology"/>
<feature type="region of interest" description="Disordered" evidence="9">
    <location>
        <begin position="1362"/>
        <end position="1381"/>
    </location>
</feature>
<feature type="region of interest" description="Disordered" evidence="9">
    <location>
        <begin position="807"/>
        <end position="852"/>
    </location>
</feature>
<evidence type="ECO:0000256" key="4">
    <source>
        <dbReference type="ARBA" id="ARBA00022801"/>
    </source>
</evidence>
<dbReference type="InterPro" id="IPR038718">
    <property type="entry name" value="SNF2-like_sf"/>
</dbReference>
<evidence type="ECO:0000313" key="13">
    <source>
        <dbReference type="EMBL" id="KNE71704.1"/>
    </source>
</evidence>